<proteinExistence type="predicted"/>
<dbReference type="SUPFAM" id="SSF51261">
    <property type="entry name" value="Duplicated hybrid motif"/>
    <property type="match status" value="1"/>
</dbReference>
<dbReference type="Gene3D" id="2.10.270.10">
    <property type="entry name" value="Cholin Binding"/>
    <property type="match status" value="1"/>
</dbReference>
<gene>
    <name evidence="3" type="ORF">BHL83_06830</name>
    <name evidence="2" type="ORF">LRLP16767_LRPG3B_01200</name>
</gene>
<protein>
    <submittedName>
        <fullName evidence="3">Peptidase M23</fullName>
    </submittedName>
</protein>
<dbReference type="SUPFAM" id="SSF69360">
    <property type="entry name" value="Cell wall binding repeat"/>
    <property type="match status" value="1"/>
</dbReference>
<reference evidence="2" key="1">
    <citation type="submission" date="2015-10" db="EMBL/GenBank/DDBJ databases">
        <authorList>
            <person name="Gilbert D.G."/>
        </authorList>
    </citation>
    <scope>NUCLEOTIDE SEQUENCE</scope>
    <source>
        <strain evidence="2">Pg-3b</strain>
    </source>
</reference>
<dbReference type="Proteomes" id="UP000194219">
    <property type="component" value="Unassembled WGS sequence"/>
</dbReference>
<organism evidence="2">
    <name type="scientific">Limosilactobacillus reuteri</name>
    <name type="common">Lactobacillus reuteri</name>
    <dbReference type="NCBI Taxonomy" id="1598"/>
    <lineage>
        <taxon>Bacteria</taxon>
        <taxon>Bacillati</taxon>
        <taxon>Bacillota</taxon>
        <taxon>Bacilli</taxon>
        <taxon>Lactobacillales</taxon>
        <taxon>Lactobacillaceae</taxon>
        <taxon>Limosilactobacillus</taxon>
    </lineage>
</organism>
<dbReference type="Gene3D" id="2.70.70.10">
    <property type="entry name" value="Glucose Permease (Domain IIA)"/>
    <property type="match status" value="1"/>
</dbReference>
<dbReference type="InterPro" id="IPR011055">
    <property type="entry name" value="Dup_hybrid_motif"/>
</dbReference>
<dbReference type="EMBL" id="MIMV01000195">
    <property type="protein sequence ID" value="OTA84811.1"/>
    <property type="molecule type" value="Genomic_DNA"/>
</dbReference>
<dbReference type="NCBIfam" id="TIGR03715">
    <property type="entry name" value="KxYKxGKxW"/>
    <property type="match status" value="1"/>
</dbReference>
<reference evidence="3 4" key="2">
    <citation type="submission" date="2016-09" db="EMBL/GenBank/DDBJ databases">
        <title>Lactobacillus reuteri KLR3006, genome sequencing and assembly.</title>
        <authorList>
            <person name="Lee J.-Y."/>
            <person name="Kim E.B."/>
            <person name="Choi Y.-J."/>
        </authorList>
    </citation>
    <scope>NUCLEOTIDE SEQUENCE [LARGE SCALE GENOMIC DNA]</scope>
    <source>
        <strain evidence="3 4">KLR3006</strain>
    </source>
</reference>
<evidence type="ECO:0000313" key="2">
    <source>
        <dbReference type="EMBL" id="CUR37403.1"/>
    </source>
</evidence>
<name>A0A0U5JLG9_LIMRT</name>
<dbReference type="AlphaFoldDB" id="A0A0U5JLG9"/>
<evidence type="ECO:0000313" key="3">
    <source>
        <dbReference type="EMBL" id="OTA84811.1"/>
    </source>
</evidence>
<keyword evidence="1" id="KW-0732">Signal</keyword>
<evidence type="ECO:0000313" key="4">
    <source>
        <dbReference type="Proteomes" id="UP000194219"/>
    </source>
</evidence>
<sequence>MENKKHFKLYKSGKKWIVATIITIAISTGIVFSENVLADTQQPQSTGQVQKINNPTNDQTYDHQDKGNYGYLDQANFNDNQLQVTGWQATNQSLDEQNRFVIAYDSTTNKELGRSKVINNVTRPDVAKVHNVYNAANSGYNSNIKLNTKNMQDENDSIQVVSRYSNTQTGEGQHTDWWSQPIEIDKSNYGSLDQFQVQNGQLSVAGWHATNGSINRDHHFLILFDQTASHEISRQEVKEVARPDVVRVYPNIMNADNSGFKAVFNVANLDPNHQYQILSRYSNAANGEGSYVTEWFAPRRIAPVNRVNEGWLDSFNISEPGQLTVAGWHASDLSNVASNRFIIIFDRTANRQVASMKINGIARPDVAKAYPHVLNAENAGFNVTFNLNSLQPGHQYSVVSRYSADPNGNGNDGQHIDFWSSPVTLNQTASYVDQVKMTDQGLHVQGWMASDNSLIQQNPYLIVLFDGKEITRQKLSLIARPDVGRVYPAMYGSAKGGFSTDIKLSTDQLNKLVNGNLQILLRFSAATDGNPYLNQGVTDQLSSNYSTNMGNANISLNGNNINIKGWHEAIGENSRPYQYLIVVGLDGHEFYRVKLDNTNSNLNSSNTSWLNNNKSSFAATLPVSAAMNHRGIKVLHRYTDDANGNGNYLDFWSPQIDINDGFQSLNGGIVYYDPVNGQLATGWRTINGNRYYFSDGYECQPDPDDLWVYNDQLHGRMYTGINWVDGHCYNFGNDGIARALPQNDGWSWPFPQSGEGWHYQGQKFGYTSNIRKNGYHDGLDFGTQDHPGSAVHAVHGGRVLDVNTVRDNNGQTMWWFTTIWDGRFLYVYQEAFSNRNKITVKPNDIIYAGQVIGYRDKDHLHLGINTSPNYGVDLKNSFVPSWSDSSKATGHGEWIDPAWAIRNRI</sequence>
<dbReference type="InterPro" id="IPR022263">
    <property type="entry name" value="KxYKxGKxW"/>
</dbReference>
<accession>A0A0U5JLG9</accession>
<dbReference type="RefSeq" id="WP_086131628.1">
    <property type="nucleotide sequence ID" value="NZ_CAKMAY010000059.1"/>
</dbReference>
<dbReference type="EMBL" id="LN887265">
    <property type="protein sequence ID" value="CUR37403.1"/>
    <property type="molecule type" value="Genomic_DNA"/>
</dbReference>
<dbReference type="CDD" id="cd12797">
    <property type="entry name" value="M23_peptidase"/>
    <property type="match status" value="1"/>
</dbReference>
<evidence type="ECO:0000256" key="1">
    <source>
        <dbReference type="ARBA" id="ARBA00022729"/>
    </source>
</evidence>
<dbReference type="Pfam" id="PF19258">
    <property type="entry name" value="KxYKxGKxW_sig"/>
    <property type="match status" value="1"/>
</dbReference>